<dbReference type="RefSeq" id="WP_033084582.1">
    <property type="nucleotide sequence ID" value="NZ_JQEC01000074.1"/>
</dbReference>
<dbReference type="AlphaFoldDB" id="A0A099K917"/>
<dbReference type="PATRIC" id="fig|28229.3.peg.4676"/>
<evidence type="ECO:0000313" key="3">
    <source>
        <dbReference type="Proteomes" id="UP000029868"/>
    </source>
</evidence>
<gene>
    <name evidence="2" type="ORF">GAB14E_4688</name>
</gene>
<name>A0A099K917_COLPS</name>
<sequence>MALCVIANPDGSLVSSPVSVNDCSGYVLVDSNEYLLMLQTYAITPLEIAQSFTWGFGTYISFWFMGYAIKNARKTIKQV</sequence>
<dbReference type="OrthoDB" id="6053542at2"/>
<dbReference type="Proteomes" id="UP000029868">
    <property type="component" value="Unassembled WGS sequence"/>
</dbReference>
<accession>A0A099K917</accession>
<dbReference type="EMBL" id="JQEC01000074">
    <property type="protein sequence ID" value="KGJ86861.1"/>
    <property type="molecule type" value="Genomic_DNA"/>
</dbReference>
<evidence type="ECO:0000313" key="2">
    <source>
        <dbReference type="EMBL" id="KGJ86861.1"/>
    </source>
</evidence>
<evidence type="ECO:0000256" key="1">
    <source>
        <dbReference type="SAM" id="Phobius"/>
    </source>
</evidence>
<keyword evidence="1" id="KW-0472">Membrane</keyword>
<protein>
    <submittedName>
        <fullName evidence="2">Uncharacterized protein</fullName>
    </submittedName>
</protein>
<proteinExistence type="predicted"/>
<keyword evidence="1" id="KW-0812">Transmembrane</keyword>
<reference evidence="2 3" key="1">
    <citation type="submission" date="2014-08" db="EMBL/GenBank/DDBJ databases">
        <title>Genomic and Phenotypic Diversity of Colwellia psychrerythraea strains from Disparate Marine Basins.</title>
        <authorList>
            <person name="Techtmann S.M."/>
            <person name="Stelling S.C."/>
            <person name="Utturkar S.M."/>
            <person name="Alshibli N."/>
            <person name="Harris A."/>
            <person name="Brown S.D."/>
            <person name="Hazen T.C."/>
        </authorList>
    </citation>
    <scope>NUCLEOTIDE SEQUENCE [LARGE SCALE GENOMIC DNA]</scope>
    <source>
        <strain evidence="2 3">GAB14E</strain>
    </source>
</reference>
<keyword evidence="1" id="KW-1133">Transmembrane helix</keyword>
<comment type="caution">
    <text evidence="2">The sequence shown here is derived from an EMBL/GenBank/DDBJ whole genome shotgun (WGS) entry which is preliminary data.</text>
</comment>
<organism evidence="2 3">
    <name type="scientific">Colwellia psychrerythraea</name>
    <name type="common">Vibrio psychroerythus</name>
    <dbReference type="NCBI Taxonomy" id="28229"/>
    <lineage>
        <taxon>Bacteria</taxon>
        <taxon>Pseudomonadati</taxon>
        <taxon>Pseudomonadota</taxon>
        <taxon>Gammaproteobacteria</taxon>
        <taxon>Alteromonadales</taxon>
        <taxon>Colwelliaceae</taxon>
        <taxon>Colwellia</taxon>
    </lineage>
</organism>
<feature type="transmembrane region" description="Helical" evidence="1">
    <location>
        <begin position="48"/>
        <end position="69"/>
    </location>
</feature>